<comment type="caution">
    <text evidence="1">The sequence shown here is derived from an EMBL/GenBank/DDBJ whole genome shotgun (WGS) entry which is preliminary data.</text>
</comment>
<keyword evidence="2" id="KW-1185">Reference proteome</keyword>
<evidence type="ECO:0000313" key="2">
    <source>
        <dbReference type="Proteomes" id="UP001062846"/>
    </source>
</evidence>
<dbReference type="EMBL" id="CM046394">
    <property type="protein sequence ID" value="KAI8548261.1"/>
    <property type="molecule type" value="Genomic_DNA"/>
</dbReference>
<sequence length="60" mass="7116">MTLVKSLMIYNHPLLHTRKCRDLIHNAIAMRLSPTSHANYWSFDEPCEEHRPCCRFRGMS</sequence>
<dbReference type="Proteomes" id="UP001062846">
    <property type="component" value="Chromosome 7"/>
</dbReference>
<accession>A0ACC0N4S7</accession>
<protein>
    <submittedName>
        <fullName evidence="1">Uncharacterized protein</fullName>
    </submittedName>
</protein>
<name>A0ACC0N4S7_RHOML</name>
<organism evidence="1 2">
    <name type="scientific">Rhododendron molle</name>
    <name type="common">Chinese azalea</name>
    <name type="synonym">Azalea mollis</name>
    <dbReference type="NCBI Taxonomy" id="49168"/>
    <lineage>
        <taxon>Eukaryota</taxon>
        <taxon>Viridiplantae</taxon>
        <taxon>Streptophyta</taxon>
        <taxon>Embryophyta</taxon>
        <taxon>Tracheophyta</taxon>
        <taxon>Spermatophyta</taxon>
        <taxon>Magnoliopsida</taxon>
        <taxon>eudicotyledons</taxon>
        <taxon>Gunneridae</taxon>
        <taxon>Pentapetalae</taxon>
        <taxon>asterids</taxon>
        <taxon>Ericales</taxon>
        <taxon>Ericaceae</taxon>
        <taxon>Ericoideae</taxon>
        <taxon>Rhodoreae</taxon>
        <taxon>Rhododendron</taxon>
    </lineage>
</organism>
<proteinExistence type="predicted"/>
<evidence type="ECO:0000313" key="1">
    <source>
        <dbReference type="EMBL" id="KAI8548261.1"/>
    </source>
</evidence>
<gene>
    <name evidence="1" type="ORF">RHMOL_Rhmol07G0260000</name>
</gene>
<reference evidence="1" key="1">
    <citation type="submission" date="2022-02" db="EMBL/GenBank/DDBJ databases">
        <title>Plant Genome Project.</title>
        <authorList>
            <person name="Zhang R.-G."/>
        </authorList>
    </citation>
    <scope>NUCLEOTIDE SEQUENCE</scope>
    <source>
        <strain evidence="1">AT1</strain>
    </source>
</reference>